<sequence>MFPAAPWYLPLAALAVDAAVGDPARLPHPVALMGRVIAWAEPRLRRTRLPLRAAGVLLALLLPVAAWGLTWGLIRLAAALHPWLGVAAEVWLLSTCLAARSLADHALAVYRPLKAGDLSEARRRVAHIVGRDTAGLDAAEVTRATVETVAESTCDGVIAPLFWGLVGGAPLAMAYKAANTLDSMVGHRNERYLEFGWASARLDDLVNLAPARLSALLLALAGLSPKALRIALRDAPRHPSPNSGWPEAAMAALLRVQLGGLNHYGGRPERRAHMGDPLEMLQPGHIVQAVRWMWLATLLGTGLGALTLWFLA</sequence>
<dbReference type="Pfam" id="PF03186">
    <property type="entry name" value="CobD_Cbib"/>
    <property type="match status" value="1"/>
</dbReference>
<dbReference type="GO" id="GO:0009236">
    <property type="term" value="P:cobalamin biosynthetic process"/>
    <property type="evidence" value="ECO:0007669"/>
    <property type="project" value="UniProtKB-UniRule"/>
</dbReference>
<evidence type="ECO:0000256" key="4">
    <source>
        <dbReference type="ARBA" id="ARBA00022475"/>
    </source>
</evidence>
<dbReference type="GO" id="GO:0015420">
    <property type="term" value="F:ABC-type vitamin B12 transporter activity"/>
    <property type="evidence" value="ECO:0007669"/>
    <property type="project" value="UniProtKB-UniRule"/>
</dbReference>
<evidence type="ECO:0000256" key="1">
    <source>
        <dbReference type="ARBA" id="ARBA00004651"/>
    </source>
</evidence>
<dbReference type="EMBL" id="LWLV01000004">
    <property type="protein sequence ID" value="OTA42322.1"/>
    <property type="molecule type" value="Genomic_DNA"/>
</dbReference>
<proteinExistence type="inferred from homology"/>
<dbReference type="OMA" id="RWHPLVG"/>
<evidence type="ECO:0000256" key="3">
    <source>
        <dbReference type="ARBA" id="ARBA00006263"/>
    </source>
</evidence>
<evidence type="ECO:0000256" key="6">
    <source>
        <dbReference type="ARBA" id="ARBA00022692"/>
    </source>
</evidence>
<evidence type="ECO:0000256" key="5">
    <source>
        <dbReference type="ARBA" id="ARBA00022573"/>
    </source>
</evidence>
<keyword evidence="6 9" id="KW-0812">Transmembrane</keyword>
<keyword evidence="8 9" id="KW-0472">Membrane</keyword>
<feature type="transmembrane region" description="Helical" evidence="9">
    <location>
        <begin position="292"/>
        <end position="311"/>
    </location>
</feature>
<keyword evidence="7 9" id="KW-1133">Transmembrane helix</keyword>
<evidence type="ECO:0000256" key="7">
    <source>
        <dbReference type="ARBA" id="ARBA00022989"/>
    </source>
</evidence>
<comment type="function">
    <text evidence="9">Converts cobyric acid to cobinamide by the addition of aminopropanol on the F carboxylic group.</text>
</comment>
<comment type="caution">
    <text evidence="9">Lacks conserved residue(s) required for the propagation of feature annotation.</text>
</comment>
<keyword evidence="4 9" id="KW-1003">Cell membrane</keyword>
<dbReference type="InterPro" id="IPR004485">
    <property type="entry name" value="Cobalamin_biosynth_CobD/CbiB"/>
</dbReference>
<dbReference type="HAMAP" id="MF_00024">
    <property type="entry name" value="CobD_CbiB"/>
    <property type="match status" value="1"/>
</dbReference>
<comment type="similarity">
    <text evidence="3 9">Belongs to the CobD/CbiB family.</text>
</comment>
<dbReference type="GO" id="GO:0005886">
    <property type="term" value="C:plasma membrane"/>
    <property type="evidence" value="ECO:0007669"/>
    <property type="project" value="UniProtKB-SubCell"/>
</dbReference>
<evidence type="ECO:0000256" key="2">
    <source>
        <dbReference type="ARBA" id="ARBA00004953"/>
    </source>
</evidence>
<accession>A0A1Y2T726</accession>
<comment type="subcellular location">
    <subcellularLocation>
        <location evidence="1 9">Cell membrane</location>
        <topology evidence="1 9">Multi-pass membrane protein</topology>
    </subcellularLocation>
</comment>
<gene>
    <name evidence="9" type="primary">cobD</name>
    <name evidence="10" type="ORF">A6D92_00110</name>
</gene>
<dbReference type="PANTHER" id="PTHR34308:SF1">
    <property type="entry name" value="COBALAMIN BIOSYNTHESIS PROTEIN CBIB"/>
    <property type="match status" value="1"/>
</dbReference>
<organism evidence="10 11">
    <name type="scientific">Symbiobacterium thermophilum</name>
    <dbReference type="NCBI Taxonomy" id="2734"/>
    <lineage>
        <taxon>Bacteria</taxon>
        <taxon>Bacillati</taxon>
        <taxon>Bacillota</taxon>
        <taxon>Clostridia</taxon>
        <taxon>Eubacteriales</taxon>
        <taxon>Symbiobacteriaceae</taxon>
        <taxon>Symbiobacterium</taxon>
    </lineage>
</organism>
<evidence type="ECO:0000313" key="11">
    <source>
        <dbReference type="Proteomes" id="UP000194267"/>
    </source>
</evidence>
<evidence type="ECO:0000313" key="10">
    <source>
        <dbReference type="EMBL" id="OTA42322.1"/>
    </source>
</evidence>
<dbReference type="GO" id="GO:0048472">
    <property type="term" value="F:threonine-phosphate decarboxylase activity"/>
    <property type="evidence" value="ECO:0007669"/>
    <property type="project" value="InterPro"/>
</dbReference>
<protein>
    <recommendedName>
        <fullName evidence="9">Cobalamin biosynthesis protein CobD</fullName>
    </recommendedName>
</protein>
<reference evidence="11" key="1">
    <citation type="submission" date="2016-04" db="EMBL/GenBank/DDBJ databases">
        <authorList>
            <person name="Antunes L.P."/>
            <person name="Martins L.F."/>
            <person name="Pereira R.V."/>
            <person name="Thomas A.M."/>
            <person name="Barbosa D."/>
            <person name="Nascimento L."/>
            <person name="Silva G.M."/>
            <person name="Condomitti G.W."/>
            <person name="Digiampietri L.A."/>
            <person name="Lombardi K.C."/>
            <person name="Ramos P.L."/>
            <person name="Quaggio R.B."/>
            <person name="Oliveira J.C."/>
            <person name="Pascon R.C."/>
            <person name="Cruz J.B."/>
            <person name="Silva A.M."/>
            <person name="Setubal J.C."/>
        </authorList>
    </citation>
    <scope>NUCLEOTIDE SEQUENCE [LARGE SCALE GENOMIC DNA]</scope>
</reference>
<feature type="transmembrane region" description="Helical" evidence="9">
    <location>
        <begin position="53"/>
        <end position="74"/>
    </location>
</feature>
<dbReference type="UniPathway" id="UPA00148"/>
<evidence type="ECO:0000256" key="9">
    <source>
        <dbReference type="HAMAP-Rule" id="MF_00024"/>
    </source>
</evidence>
<evidence type="ECO:0000256" key="8">
    <source>
        <dbReference type="ARBA" id="ARBA00023136"/>
    </source>
</evidence>
<keyword evidence="5 9" id="KW-0169">Cobalamin biosynthesis</keyword>
<dbReference type="PANTHER" id="PTHR34308">
    <property type="entry name" value="COBALAMIN BIOSYNTHESIS PROTEIN CBIB"/>
    <property type="match status" value="1"/>
</dbReference>
<dbReference type="Proteomes" id="UP000194267">
    <property type="component" value="Unassembled WGS sequence"/>
</dbReference>
<comment type="caution">
    <text evidence="10">The sequence shown here is derived from an EMBL/GenBank/DDBJ whole genome shotgun (WGS) entry which is preliminary data.</text>
</comment>
<name>A0A1Y2T726_SYMTR</name>
<dbReference type="AlphaFoldDB" id="A0A1Y2T726"/>
<dbReference type="NCBIfam" id="TIGR00380">
    <property type="entry name" value="cobal_cbiB"/>
    <property type="match status" value="1"/>
</dbReference>
<comment type="pathway">
    <text evidence="2 9">Cofactor biosynthesis; adenosylcobalamin biosynthesis.</text>
</comment>